<dbReference type="RefSeq" id="WP_090019617.1">
    <property type="nucleotide sequence ID" value="NZ_FNCE01000005.1"/>
</dbReference>
<evidence type="ECO:0000313" key="11">
    <source>
        <dbReference type="EMBL" id="SDG06763.1"/>
    </source>
</evidence>
<dbReference type="AlphaFoldDB" id="A0A1G7R7Q6"/>
<dbReference type="CDD" id="cd02439">
    <property type="entry name" value="DMB-PRT_CobT"/>
    <property type="match status" value="1"/>
</dbReference>
<dbReference type="UniPathway" id="UPA00061">
    <property type="reaction ID" value="UER00516"/>
</dbReference>
<dbReference type="NCBIfam" id="NF000996">
    <property type="entry name" value="PRK00105.1"/>
    <property type="match status" value="1"/>
</dbReference>
<comment type="function">
    <text evidence="10">Catalyzes the synthesis of alpha-ribazole-5'-phosphate from nicotinate mononucleotide (NAMN) and 5,6-dimethylbenzimidazole (DMB).</text>
</comment>
<evidence type="ECO:0000256" key="2">
    <source>
        <dbReference type="ARBA" id="ARBA00007110"/>
    </source>
</evidence>
<evidence type="ECO:0000256" key="1">
    <source>
        <dbReference type="ARBA" id="ARBA00005049"/>
    </source>
</evidence>
<evidence type="ECO:0000256" key="8">
    <source>
        <dbReference type="ARBA" id="ARBA00030686"/>
    </source>
</evidence>
<sequence length="340" mass="35016">MAASDAADFSEIRRLAHELPAADEDARARAAEQQRGLAKPPGSLGRLEALAGWLAAWQGKHPPTATRPHIALFAGNHGVAAQGVSAYPQSATQAMVRTFIDGGGAINRICGLMDVDLRVYEMALDEPTRDFTREPAMTEDEAARAMAYGMMAVDGEMDLMALGEMGIANTTAAAALSAAVFGGPARDWVGPGSGLDEAGVAHKAEVVATALRLHADGFTDGLEILRRVGGLELAAVAGAVLACRLARVPVVLDGYAATAAAATLTTLAPGMLDHCVVAHVSAEPGHRRLLDALGMRALQDLDMRLGEATGAALAIPLIQSACACHTGMTTLDAAGVTPLS</sequence>
<evidence type="ECO:0000313" key="12">
    <source>
        <dbReference type="Proteomes" id="UP000199415"/>
    </source>
</evidence>
<dbReference type="OrthoDB" id="9781491at2"/>
<dbReference type="Pfam" id="PF02277">
    <property type="entry name" value="DBI_PRT"/>
    <property type="match status" value="1"/>
</dbReference>
<organism evidence="11 12">
    <name type="scientific">Limimonas halophila</name>
    <dbReference type="NCBI Taxonomy" id="1082479"/>
    <lineage>
        <taxon>Bacteria</taxon>
        <taxon>Pseudomonadati</taxon>
        <taxon>Pseudomonadota</taxon>
        <taxon>Alphaproteobacteria</taxon>
        <taxon>Rhodospirillales</taxon>
        <taxon>Rhodovibrionaceae</taxon>
        <taxon>Limimonas</taxon>
    </lineage>
</organism>
<evidence type="ECO:0000256" key="9">
    <source>
        <dbReference type="ARBA" id="ARBA00047340"/>
    </source>
</evidence>
<accession>A0A1G7R7Q6</accession>
<dbReference type="EMBL" id="FNCE01000005">
    <property type="protein sequence ID" value="SDG06763.1"/>
    <property type="molecule type" value="Genomic_DNA"/>
</dbReference>
<dbReference type="PANTHER" id="PTHR43463:SF1">
    <property type="entry name" value="NICOTINATE-NUCLEOTIDE--DIMETHYLBENZIMIDAZOLE PHOSPHORIBOSYLTRANSFERASE"/>
    <property type="match status" value="1"/>
</dbReference>
<gene>
    <name evidence="10" type="primary">cobT</name>
    <name evidence="11" type="ORF">SAMN05216241_10522</name>
</gene>
<dbReference type="Gene3D" id="1.10.1610.10">
    <property type="match status" value="1"/>
</dbReference>
<dbReference type="PANTHER" id="PTHR43463">
    <property type="entry name" value="NICOTINATE-NUCLEOTIDE--DIMETHYLBENZIMIDAZOLE PHOSPHORIBOSYLTRANSFERASE"/>
    <property type="match status" value="1"/>
</dbReference>
<dbReference type="Proteomes" id="UP000199415">
    <property type="component" value="Unassembled WGS sequence"/>
</dbReference>
<comment type="similarity">
    <text evidence="2 10">Belongs to the CobT family.</text>
</comment>
<proteinExistence type="inferred from homology"/>
<dbReference type="HAMAP" id="MF_00230">
    <property type="entry name" value="CobT"/>
    <property type="match status" value="1"/>
</dbReference>
<dbReference type="EC" id="2.4.2.21" evidence="3 10"/>
<feature type="active site" description="Proton acceptor" evidence="10">
    <location>
        <position position="307"/>
    </location>
</feature>
<name>A0A1G7R7Q6_9PROT</name>
<dbReference type="InterPro" id="IPR023195">
    <property type="entry name" value="Nict_dMeBzImd_PRibTrfase_N"/>
</dbReference>
<evidence type="ECO:0000256" key="3">
    <source>
        <dbReference type="ARBA" id="ARBA00011991"/>
    </source>
</evidence>
<dbReference type="InterPro" id="IPR017846">
    <property type="entry name" value="Nict_dMeBzImd_PRibTrfase_bact"/>
</dbReference>
<protein>
    <recommendedName>
        <fullName evidence="4 10">Nicotinate-nucleotide--dimethylbenzimidazole phosphoribosyltransferase</fullName>
        <shortName evidence="10">NN:DBI PRT</shortName>
        <ecNumber evidence="3 10">2.4.2.21</ecNumber>
    </recommendedName>
    <alternativeName>
        <fullName evidence="8 10">N(1)-alpha-phosphoribosyltransferase</fullName>
    </alternativeName>
</protein>
<dbReference type="SUPFAM" id="SSF52733">
    <property type="entry name" value="Nicotinate mononucleotide:5,6-dimethylbenzimidazole phosphoribosyltransferase (CobT)"/>
    <property type="match status" value="1"/>
</dbReference>
<evidence type="ECO:0000256" key="4">
    <source>
        <dbReference type="ARBA" id="ARBA00015486"/>
    </source>
</evidence>
<evidence type="ECO:0000256" key="6">
    <source>
        <dbReference type="ARBA" id="ARBA00022676"/>
    </source>
</evidence>
<keyword evidence="6 10" id="KW-0328">Glycosyltransferase</keyword>
<evidence type="ECO:0000256" key="7">
    <source>
        <dbReference type="ARBA" id="ARBA00022679"/>
    </source>
</evidence>
<reference evidence="11 12" key="1">
    <citation type="submission" date="2016-10" db="EMBL/GenBank/DDBJ databases">
        <authorList>
            <person name="de Groot N.N."/>
        </authorList>
    </citation>
    <scope>NUCLEOTIDE SEQUENCE [LARGE SCALE GENOMIC DNA]</scope>
    <source>
        <strain evidence="11 12">DSM 25584</strain>
    </source>
</reference>
<keyword evidence="7 10" id="KW-0808">Transferase</keyword>
<dbReference type="STRING" id="1082479.SAMN05216241_10522"/>
<comment type="catalytic activity">
    <reaction evidence="9 10">
        <text>5,6-dimethylbenzimidazole + nicotinate beta-D-ribonucleotide = alpha-ribazole 5'-phosphate + nicotinate + H(+)</text>
        <dbReference type="Rhea" id="RHEA:11196"/>
        <dbReference type="ChEBI" id="CHEBI:15378"/>
        <dbReference type="ChEBI" id="CHEBI:15890"/>
        <dbReference type="ChEBI" id="CHEBI:32544"/>
        <dbReference type="ChEBI" id="CHEBI:57502"/>
        <dbReference type="ChEBI" id="CHEBI:57918"/>
        <dbReference type="EC" id="2.4.2.21"/>
    </reaction>
</comment>
<dbReference type="GO" id="GO:0009236">
    <property type="term" value="P:cobalamin biosynthetic process"/>
    <property type="evidence" value="ECO:0007669"/>
    <property type="project" value="UniProtKB-UniRule"/>
</dbReference>
<keyword evidence="5 10" id="KW-0169">Cobalamin biosynthesis</keyword>
<keyword evidence="12" id="KW-1185">Reference proteome</keyword>
<dbReference type="InterPro" id="IPR003200">
    <property type="entry name" value="Nict_dMeBzImd_PRibTrfase"/>
</dbReference>
<dbReference type="GO" id="GO:0008939">
    <property type="term" value="F:nicotinate-nucleotide-dimethylbenzimidazole phosphoribosyltransferase activity"/>
    <property type="evidence" value="ECO:0007669"/>
    <property type="project" value="UniProtKB-UniRule"/>
</dbReference>
<dbReference type="InterPro" id="IPR036087">
    <property type="entry name" value="Nict_dMeBzImd_PRibTrfase_sf"/>
</dbReference>
<dbReference type="Gene3D" id="3.40.50.10210">
    <property type="match status" value="1"/>
</dbReference>
<evidence type="ECO:0000256" key="10">
    <source>
        <dbReference type="HAMAP-Rule" id="MF_00230"/>
    </source>
</evidence>
<comment type="pathway">
    <text evidence="1 10">Nucleoside biosynthesis; alpha-ribazole biosynthesis; alpha-ribazole from 5,6-dimethylbenzimidazole: step 1/2.</text>
</comment>
<evidence type="ECO:0000256" key="5">
    <source>
        <dbReference type="ARBA" id="ARBA00022573"/>
    </source>
</evidence>
<dbReference type="NCBIfam" id="TIGR03160">
    <property type="entry name" value="cobT_DBIPRT"/>
    <property type="match status" value="1"/>
</dbReference>